<name>A0A372G995_9ACTN</name>
<dbReference type="EMBL" id="QVNQ01000012">
    <property type="protein sequence ID" value="RFS81712.1"/>
    <property type="molecule type" value="Genomic_DNA"/>
</dbReference>
<keyword evidence="2" id="KW-1185">Reference proteome</keyword>
<proteinExistence type="predicted"/>
<reference evidence="1 2" key="1">
    <citation type="submission" date="2018-08" db="EMBL/GenBank/DDBJ databases">
        <title>Actinomadura spongicola sp. nov., isolated from marine sponge Leucetta chagosensis.</title>
        <authorList>
            <person name="Li L."/>
            <person name="Lin H.W."/>
        </authorList>
    </citation>
    <scope>NUCLEOTIDE SEQUENCE [LARGE SCALE GENOMIC DNA]</scope>
    <source>
        <strain evidence="1 2">LHW52907</strain>
    </source>
</reference>
<accession>A0A372G995</accession>
<organism evidence="1 2">
    <name type="scientific">Actinomadura spongiicola</name>
    <dbReference type="NCBI Taxonomy" id="2303421"/>
    <lineage>
        <taxon>Bacteria</taxon>
        <taxon>Bacillati</taxon>
        <taxon>Actinomycetota</taxon>
        <taxon>Actinomycetes</taxon>
        <taxon>Streptosporangiales</taxon>
        <taxon>Thermomonosporaceae</taxon>
        <taxon>Actinomadura</taxon>
    </lineage>
</organism>
<comment type="caution">
    <text evidence="1">The sequence shown here is derived from an EMBL/GenBank/DDBJ whole genome shotgun (WGS) entry which is preliminary data.</text>
</comment>
<dbReference type="AlphaFoldDB" id="A0A372G995"/>
<dbReference type="OrthoDB" id="3469181at2"/>
<gene>
    <name evidence="1" type="ORF">D0T12_31020</name>
</gene>
<protein>
    <submittedName>
        <fullName evidence="1">Uncharacterized protein</fullName>
    </submittedName>
</protein>
<dbReference type="RefSeq" id="WP_117404136.1">
    <property type="nucleotide sequence ID" value="NZ_QVNQ01000012.1"/>
</dbReference>
<evidence type="ECO:0000313" key="1">
    <source>
        <dbReference type="EMBL" id="RFS81712.1"/>
    </source>
</evidence>
<evidence type="ECO:0000313" key="2">
    <source>
        <dbReference type="Proteomes" id="UP000262882"/>
    </source>
</evidence>
<sequence>MSTLLGTGELLYSDDVFTDWDGNVLARVERPRRTWRTMFTSGGTLRIVRADGALLFEMPDFDGEDDDECRVTAADGIPSALVKKKKRRLAILKVEFTVQDADGAPMGTITTNPAWDSLDAVDTSGAPIATIAISGDSWTVDLKTNGSTGWDVITLAMAVTADEMYSNLPRMN</sequence>
<dbReference type="Proteomes" id="UP000262882">
    <property type="component" value="Unassembled WGS sequence"/>
</dbReference>